<comment type="similarity">
    <text evidence="1 4">Belongs to the GrpE family.</text>
</comment>
<keyword evidence="6" id="KW-0175">Coiled coil</keyword>
<proteinExistence type="inferred from homology"/>
<dbReference type="PANTHER" id="PTHR43736">
    <property type="entry name" value="ADP-RIBOSE PYROPHOSPHATASE"/>
    <property type="match status" value="1"/>
</dbReference>
<dbReference type="GO" id="GO:0051087">
    <property type="term" value="F:protein-folding chaperone binding"/>
    <property type="evidence" value="ECO:0007669"/>
    <property type="project" value="InterPro"/>
</dbReference>
<dbReference type="PROSITE" id="PS00893">
    <property type="entry name" value="NUDIX_BOX"/>
    <property type="match status" value="1"/>
</dbReference>
<comment type="subunit">
    <text evidence="4">Homodimer.</text>
</comment>
<evidence type="ECO:0000313" key="8">
    <source>
        <dbReference type="EMBL" id="PIR13610.1"/>
    </source>
</evidence>
<dbReference type="SUPFAM" id="SSF58014">
    <property type="entry name" value="Coiled-coil domain of nucleotide exchange factor GrpE"/>
    <property type="match status" value="1"/>
</dbReference>
<dbReference type="CDD" id="cd00446">
    <property type="entry name" value="GrpE"/>
    <property type="match status" value="1"/>
</dbReference>
<comment type="caution">
    <text evidence="8">The sequence shown here is derived from an EMBL/GenBank/DDBJ whole genome shotgun (WGS) entry which is preliminary data.</text>
</comment>
<dbReference type="InterPro" id="IPR009012">
    <property type="entry name" value="GrpE_head"/>
</dbReference>
<dbReference type="HAMAP" id="MF_01151">
    <property type="entry name" value="GrpE"/>
    <property type="match status" value="1"/>
</dbReference>
<dbReference type="GO" id="GO:0006457">
    <property type="term" value="P:protein folding"/>
    <property type="evidence" value="ECO:0007669"/>
    <property type="project" value="InterPro"/>
</dbReference>
<feature type="coiled-coil region" evidence="6">
    <location>
        <begin position="136"/>
        <end position="163"/>
    </location>
</feature>
<dbReference type="GO" id="GO:0042803">
    <property type="term" value="F:protein homodimerization activity"/>
    <property type="evidence" value="ECO:0007669"/>
    <property type="project" value="InterPro"/>
</dbReference>
<organism evidence="8 9">
    <name type="scientific">Candidatus Falkowbacteria bacterium CG11_big_fil_rev_8_21_14_0_20_39_10</name>
    <dbReference type="NCBI Taxonomy" id="1974570"/>
    <lineage>
        <taxon>Bacteria</taxon>
        <taxon>Candidatus Falkowiibacteriota</taxon>
    </lineage>
</organism>
<evidence type="ECO:0000313" key="9">
    <source>
        <dbReference type="Proteomes" id="UP000230869"/>
    </source>
</evidence>
<dbReference type="PROSITE" id="PS51462">
    <property type="entry name" value="NUDIX"/>
    <property type="match status" value="1"/>
</dbReference>
<keyword evidence="4" id="KW-0346">Stress response</keyword>
<dbReference type="Pfam" id="PF01025">
    <property type="entry name" value="GrpE"/>
    <property type="match status" value="1"/>
</dbReference>
<dbReference type="InterPro" id="IPR015797">
    <property type="entry name" value="NUDIX_hydrolase-like_dom_sf"/>
</dbReference>
<evidence type="ECO:0000256" key="6">
    <source>
        <dbReference type="SAM" id="Coils"/>
    </source>
</evidence>
<dbReference type="InterPro" id="IPR020476">
    <property type="entry name" value="Nudix_hydrolase"/>
</dbReference>
<evidence type="ECO:0000259" key="7">
    <source>
        <dbReference type="PROSITE" id="PS51462"/>
    </source>
</evidence>
<reference evidence="8 9" key="1">
    <citation type="submission" date="2017-09" db="EMBL/GenBank/DDBJ databases">
        <title>Depth-based differentiation of microbial function through sediment-hosted aquifers and enrichment of novel symbionts in the deep terrestrial subsurface.</title>
        <authorList>
            <person name="Probst A.J."/>
            <person name="Ladd B."/>
            <person name="Jarett J.K."/>
            <person name="Geller-Mcgrath D.E."/>
            <person name="Sieber C.M."/>
            <person name="Emerson J.B."/>
            <person name="Anantharaman K."/>
            <person name="Thomas B.C."/>
            <person name="Malmstrom R."/>
            <person name="Stieglmeier M."/>
            <person name="Klingl A."/>
            <person name="Woyke T."/>
            <person name="Ryan C.M."/>
            <person name="Banfield J.F."/>
        </authorList>
    </citation>
    <scope>NUCLEOTIDE SEQUENCE [LARGE SCALE GENOMIC DNA]</scope>
    <source>
        <strain evidence="8">CG11_big_fil_rev_8_21_14_0_20_39_10</strain>
    </source>
</reference>
<evidence type="ECO:0000256" key="1">
    <source>
        <dbReference type="ARBA" id="ARBA00009054"/>
    </source>
</evidence>
<dbReference type="Gene3D" id="3.90.20.20">
    <property type="match status" value="1"/>
</dbReference>
<dbReference type="InterPro" id="IPR013805">
    <property type="entry name" value="GrpE_CC"/>
</dbReference>
<evidence type="ECO:0000256" key="3">
    <source>
        <dbReference type="ARBA" id="ARBA00023186"/>
    </source>
</evidence>
<dbReference type="InterPro" id="IPR020084">
    <property type="entry name" value="NUDIX_hydrolase_CS"/>
</dbReference>
<dbReference type="PRINTS" id="PR00502">
    <property type="entry name" value="NUDIXFAMILY"/>
</dbReference>
<dbReference type="InterPro" id="IPR000740">
    <property type="entry name" value="GrpE"/>
</dbReference>
<comment type="function">
    <text evidence="4">Participates actively in the response to hyperosmotic and heat shock by preventing the aggregation of stress-denatured proteins, in association with DnaK and GrpE. It is the nucleotide exchange factor for DnaK and may function as a thermosensor. Unfolded proteins bind initially to DnaJ; upon interaction with the DnaJ-bound protein, DnaK hydrolyzes its bound ATP, resulting in the formation of a stable complex. GrpE releases ADP from DnaK; ATP binding to DnaK triggers the release of the substrate protein, thus completing the reaction cycle. Several rounds of ATP-dependent interactions between DnaJ, DnaK and GrpE are required for fully efficient folding.</text>
</comment>
<dbReference type="EMBL" id="PCWW01000027">
    <property type="protein sequence ID" value="PIR13610.1"/>
    <property type="molecule type" value="Genomic_DNA"/>
</dbReference>
<comment type="similarity">
    <text evidence="5">Belongs to the Nudix hydrolase family.</text>
</comment>
<dbReference type="Pfam" id="PF00293">
    <property type="entry name" value="NUDIX"/>
    <property type="match status" value="1"/>
</dbReference>
<gene>
    <name evidence="4 8" type="primary">grpE</name>
    <name evidence="8" type="ORF">COV49_01500</name>
</gene>
<dbReference type="AlphaFoldDB" id="A0A2M6K9P5"/>
<dbReference type="GO" id="GO:0000774">
    <property type="term" value="F:adenyl-nucleotide exchange factor activity"/>
    <property type="evidence" value="ECO:0007669"/>
    <property type="project" value="InterPro"/>
</dbReference>
<dbReference type="Proteomes" id="UP000230869">
    <property type="component" value="Unassembled WGS sequence"/>
</dbReference>
<evidence type="ECO:0000256" key="2">
    <source>
        <dbReference type="ARBA" id="ARBA00022801"/>
    </source>
</evidence>
<name>A0A2M6K9P5_9BACT</name>
<comment type="subcellular location">
    <subcellularLocation>
        <location evidence="4">Cytoplasm</location>
    </subcellularLocation>
</comment>
<keyword evidence="4" id="KW-0963">Cytoplasm</keyword>
<dbReference type="GO" id="GO:0016787">
    <property type="term" value="F:hydrolase activity"/>
    <property type="evidence" value="ECO:0007669"/>
    <property type="project" value="UniProtKB-KW"/>
</dbReference>
<accession>A0A2M6K9P5</accession>
<evidence type="ECO:0000256" key="4">
    <source>
        <dbReference type="HAMAP-Rule" id="MF_01151"/>
    </source>
</evidence>
<dbReference type="Gene3D" id="2.30.22.10">
    <property type="entry name" value="Head domain of nucleotide exchange factor GrpE"/>
    <property type="match status" value="1"/>
</dbReference>
<dbReference type="PANTHER" id="PTHR43736:SF1">
    <property type="entry name" value="DIHYDRONEOPTERIN TRIPHOSPHATE DIPHOSPHATASE"/>
    <property type="match status" value="1"/>
</dbReference>
<dbReference type="Gene3D" id="3.90.79.10">
    <property type="entry name" value="Nucleoside Triphosphate Pyrophosphohydrolase"/>
    <property type="match status" value="1"/>
</dbReference>
<dbReference type="InterPro" id="IPR000086">
    <property type="entry name" value="NUDIX_hydrolase_dom"/>
</dbReference>
<keyword evidence="3 4" id="KW-0143">Chaperone</keyword>
<sequence length="305" mass="35110">MSNNIQKYPKATVGAFIFNEKDELFLMKTVQWQDKYACPGGKVELGETLEEAIKREVKEETNIDIKEVEFIGINDDYDVGDKYTKDDKHLIFIDYKAKLKGQPQIKLNNEATKYKWLKIEDWLKRKDLGKYTKERIEKISSENESFEHRYKRALADYQNLLKRTAQDKQEFARYANEQLILEIIPVYDNLKMSLEHAPVYAPTDIKSAFRQGEAFSSVKTSADRSAGKDKEAKENGWLEGIGHVVRQFEGALKNLGVEEIKTKGENFDHHTMEAIEGKGRKVKKEVRPGYKLNGKVIVPAKVIVG</sequence>
<dbReference type="GO" id="GO:0005737">
    <property type="term" value="C:cytoplasm"/>
    <property type="evidence" value="ECO:0007669"/>
    <property type="project" value="UniProtKB-SubCell"/>
</dbReference>
<keyword evidence="2 5" id="KW-0378">Hydrolase</keyword>
<dbReference type="SUPFAM" id="SSF51064">
    <property type="entry name" value="Head domain of nucleotide exchange factor GrpE"/>
    <property type="match status" value="1"/>
</dbReference>
<feature type="domain" description="Nudix hydrolase" evidence="7">
    <location>
        <begin position="8"/>
        <end position="139"/>
    </location>
</feature>
<dbReference type="SUPFAM" id="SSF55811">
    <property type="entry name" value="Nudix"/>
    <property type="match status" value="1"/>
</dbReference>
<evidence type="ECO:0000256" key="5">
    <source>
        <dbReference type="RuleBase" id="RU003476"/>
    </source>
</evidence>
<protein>
    <recommendedName>
        <fullName evidence="4">Protein GrpE</fullName>
    </recommendedName>
    <alternativeName>
        <fullName evidence="4">HSP-70 cofactor</fullName>
    </alternativeName>
</protein>